<dbReference type="EMBL" id="QSTW01000010">
    <property type="protein sequence ID" value="RGM91000.1"/>
    <property type="molecule type" value="Genomic_DNA"/>
</dbReference>
<reference evidence="2" key="3">
    <citation type="journal article" date="2021" name="PeerJ">
        <title>Extensive microbial diversity within the chicken gut microbiome revealed by metagenomics and culture.</title>
        <authorList>
            <person name="Gilroy R."/>
            <person name="Ravi A."/>
            <person name="Getino M."/>
            <person name="Pursley I."/>
            <person name="Horton D.L."/>
            <person name="Alikhan N.F."/>
            <person name="Baker D."/>
            <person name="Gharbi K."/>
            <person name="Hall N."/>
            <person name="Watson M."/>
            <person name="Adriaenssens E.M."/>
            <person name="Foster-Nyarko E."/>
            <person name="Jarju S."/>
            <person name="Secka A."/>
            <person name="Antonio M."/>
            <person name="Oren A."/>
            <person name="Chaudhuri R.R."/>
            <person name="La Ragione R."/>
            <person name="Hildebrand F."/>
            <person name="Pallen M.J."/>
        </authorList>
    </citation>
    <scope>NUCLEOTIDE SEQUENCE</scope>
    <source>
        <strain evidence="2">9794</strain>
    </source>
</reference>
<dbReference type="STRING" id="310297.BHV76_01915"/>
<dbReference type="Proteomes" id="UP000285109">
    <property type="component" value="Unassembled WGS sequence"/>
</dbReference>
<evidence type="ECO:0000256" key="1">
    <source>
        <dbReference type="SAM" id="Phobius"/>
    </source>
</evidence>
<dbReference type="Proteomes" id="UP000186685">
    <property type="component" value="Unassembled WGS sequence"/>
</dbReference>
<dbReference type="EMBL" id="QRHQ01000013">
    <property type="protein sequence ID" value="RHF91025.1"/>
    <property type="molecule type" value="Genomic_DNA"/>
</dbReference>
<evidence type="ECO:0000313" key="7">
    <source>
        <dbReference type="EMBL" id="RGS07962.1"/>
    </source>
</evidence>
<keyword evidence="1" id="KW-0472">Membrane</keyword>
<gene>
    <name evidence="3" type="ORF">BHV76_01915</name>
    <name evidence="10" type="ORF">DW204_05190</name>
    <name evidence="9" type="ORF">DW653_08345</name>
    <name evidence="8" type="ORF">DW789_05710</name>
    <name evidence="7" type="ORF">DWY14_06835</name>
    <name evidence="11" type="ORF">DWZ34_04915</name>
    <name evidence="6" type="ORF">DXB87_08800</name>
    <name evidence="5" type="ORF">DXC17_14580</name>
    <name evidence="4" type="ORF">DXD04_04950</name>
    <name evidence="2" type="ORF">K8V40_07500</name>
</gene>
<dbReference type="GeneID" id="43183151"/>
<dbReference type="Proteomes" id="UP000722357">
    <property type="component" value="Unassembled WGS sequence"/>
</dbReference>
<evidence type="ECO:0000313" key="17">
    <source>
        <dbReference type="Proteomes" id="UP000284361"/>
    </source>
</evidence>
<keyword evidence="1" id="KW-1133">Transmembrane helix</keyword>
<accession>A0A1Q6GMW6</accession>
<dbReference type="Proteomes" id="UP000283485">
    <property type="component" value="Unassembled WGS sequence"/>
</dbReference>
<dbReference type="Proteomes" id="UP000284361">
    <property type="component" value="Unassembled WGS sequence"/>
</dbReference>
<organism evidence="4 15">
    <name type="scientific">Phocaeicola plebeius</name>
    <dbReference type="NCBI Taxonomy" id="310297"/>
    <lineage>
        <taxon>Bacteria</taxon>
        <taxon>Pseudomonadati</taxon>
        <taxon>Bacteroidota</taxon>
        <taxon>Bacteroidia</taxon>
        <taxon>Bacteroidales</taxon>
        <taxon>Bacteroidaceae</taxon>
        <taxon>Phocaeicola</taxon>
    </lineage>
</organism>
<dbReference type="EMBL" id="DYWE01000070">
    <property type="protein sequence ID" value="HJF81481.1"/>
    <property type="molecule type" value="Genomic_DNA"/>
</dbReference>
<dbReference type="Proteomes" id="UP000284998">
    <property type="component" value="Unassembled WGS sequence"/>
</dbReference>
<protein>
    <submittedName>
        <fullName evidence="4">Uncharacterized protein</fullName>
    </submittedName>
</protein>
<feature type="transmembrane region" description="Helical" evidence="1">
    <location>
        <begin position="72"/>
        <end position="92"/>
    </location>
</feature>
<evidence type="ECO:0000313" key="10">
    <source>
        <dbReference type="EMBL" id="RHH47571.1"/>
    </source>
</evidence>
<dbReference type="AlphaFoldDB" id="A0A1Q6GMW6"/>
<evidence type="ECO:0000313" key="2">
    <source>
        <dbReference type="EMBL" id="HJF81481.1"/>
    </source>
</evidence>
<dbReference type="EMBL" id="QSQT01000007">
    <property type="protein sequence ID" value="RGK56975.1"/>
    <property type="molecule type" value="Genomic_DNA"/>
</dbReference>
<reference evidence="2" key="4">
    <citation type="submission" date="2021-09" db="EMBL/GenBank/DDBJ databases">
        <authorList>
            <person name="Gilroy R."/>
        </authorList>
    </citation>
    <scope>NUCLEOTIDE SEQUENCE</scope>
    <source>
        <strain evidence="2">9794</strain>
    </source>
</reference>
<keyword evidence="1" id="KW-0812">Transmembrane</keyword>
<evidence type="ECO:0000313" key="5">
    <source>
        <dbReference type="EMBL" id="RGM35574.1"/>
    </source>
</evidence>
<dbReference type="EMBL" id="QSTF01000052">
    <property type="protein sequence ID" value="RGM35574.1"/>
    <property type="molecule type" value="Genomic_DNA"/>
</dbReference>
<evidence type="ECO:0000313" key="19">
    <source>
        <dbReference type="Proteomes" id="UP000285109"/>
    </source>
</evidence>
<dbReference type="EMBL" id="MNQR01000007">
    <property type="protein sequence ID" value="OKZ12525.1"/>
    <property type="molecule type" value="Genomic_DNA"/>
</dbReference>
<evidence type="ECO:0000313" key="20">
    <source>
        <dbReference type="Proteomes" id="UP000285750"/>
    </source>
</evidence>
<dbReference type="EMBL" id="QSJG01000008">
    <property type="protein sequence ID" value="RHD55805.1"/>
    <property type="molecule type" value="Genomic_DNA"/>
</dbReference>
<evidence type="ECO:0000313" key="9">
    <source>
        <dbReference type="EMBL" id="RHF91025.1"/>
    </source>
</evidence>
<evidence type="ECO:0000313" key="3">
    <source>
        <dbReference type="EMBL" id="OKZ12525.1"/>
    </source>
</evidence>
<reference evidence="13 14" key="2">
    <citation type="submission" date="2018-08" db="EMBL/GenBank/DDBJ databases">
        <title>A genome reference for cultivated species of the human gut microbiota.</title>
        <authorList>
            <person name="Zou Y."/>
            <person name="Xue W."/>
            <person name="Luo G."/>
        </authorList>
    </citation>
    <scope>NUCLEOTIDE SEQUENCE [LARGE SCALE GENOMIC DNA]</scope>
    <source>
        <strain evidence="7 20">AF24-16AC</strain>
        <strain evidence="11 19">AF31-28B-AC</strain>
        <strain evidence="10 18">AM17-44</strain>
        <strain evidence="9 16">AM23-23</strain>
        <strain evidence="8 17">AM31-10</strain>
        <strain evidence="6 14">OM06-2</strain>
        <strain evidence="5 13">OM08-14</strain>
        <strain evidence="4 15">TF10-3AC</strain>
    </source>
</reference>
<dbReference type="Proteomes" id="UP000260862">
    <property type="component" value="Unassembled WGS sequence"/>
</dbReference>
<evidence type="ECO:0000313" key="8">
    <source>
        <dbReference type="EMBL" id="RHD55805.1"/>
    </source>
</evidence>
<keyword evidence="15" id="KW-1185">Reference proteome</keyword>
<evidence type="ECO:0000313" key="11">
    <source>
        <dbReference type="EMBL" id="RHM98923.1"/>
    </source>
</evidence>
<evidence type="ECO:0000313" key="13">
    <source>
        <dbReference type="Proteomes" id="UP000260780"/>
    </source>
</evidence>
<evidence type="ECO:0000313" key="15">
    <source>
        <dbReference type="Proteomes" id="UP000260862"/>
    </source>
</evidence>
<sequence>MGMFTMRKPRGFRHEYIYVDERKEKLQKIEETAKRELGMLPPKEFNPEDIRGKFVEGTTYLKRRKESGRKPLSYGAMFVAIVVLLYILHYLITGEFTL</sequence>
<evidence type="ECO:0000313" key="6">
    <source>
        <dbReference type="EMBL" id="RGM91000.1"/>
    </source>
</evidence>
<comment type="caution">
    <text evidence="4">The sequence shown here is derived from an EMBL/GenBank/DDBJ whole genome shotgun (WGS) entry which is preliminary data.</text>
</comment>
<evidence type="ECO:0000313" key="16">
    <source>
        <dbReference type="Proteomes" id="UP000283485"/>
    </source>
</evidence>
<evidence type="ECO:0000313" key="14">
    <source>
        <dbReference type="Proteomes" id="UP000260814"/>
    </source>
</evidence>
<evidence type="ECO:0000313" key="18">
    <source>
        <dbReference type="Proteomes" id="UP000284998"/>
    </source>
</evidence>
<reference evidence="3 12" key="1">
    <citation type="journal article" date="2016" name="Nat. Biotechnol.">
        <title>Measurement of bacterial replication rates in microbial communities.</title>
        <authorList>
            <person name="Brown C.T."/>
            <person name="Olm M.R."/>
            <person name="Thomas B.C."/>
            <person name="Banfield J.F."/>
        </authorList>
    </citation>
    <scope>NUCLEOTIDE SEQUENCE [LARGE SCALE GENOMIC DNA]</scope>
    <source>
        <strain evidence="3">45_130</strain>
    </source>
</reference>
<dbReference type="EMBL" id="QRQK01000007">
    <property type="protein sequence ID" value="RHM98923.1"/>
    <property type="molecule type" value="Genomic_DNA"/>
</dbReference>
<dbReference type="EMBL" id="QRUY01000012">
    <property type="protein sequence ID" value="RGS07962.1"/>
    <property type="molecule type" value="Genomic_DNA"/>
</dbReference>
<evidence type="ECO:0000313" key="4">
    <source>
        <dbReference type="EMBL" id="RGK56975.1"/>
    </source>
</evidence>
<name>A0A1Q6GMW6_9BACT</name>
<evidence type="ECO:0000313" key="12">
    <source>
        <dbReference type="Proteomes" id="UP000186685"/>
    </source>
</evidence>
<dbReference type="EMBL" id="QRJS01000008">
    <property type="protein sequence ID" value="RHH47571.1"/>
    <property type="molecule type" value="Genomic_DNA"/>
</dbReference>
<dbReference type="RefSeq" id="WP_007557876.1">
    <property type="nucleotide sequence ID" value="NZ_CABKPU010000017.1"/>
</dbReference>
<proteinExistence type="predicted"/>
<dbReference type="Proteomes" id="UP000260780">
    <property type="component" value="Unassembled WGS sequence"/>
</dbReference>
<dbReference type="Proteomes" id="UP000260814">
    <property type="component" value="Unassembled WGS sequence"/>
</dbReference>
<dbReference type="Proteomes" id="UP000285750">
    <property type="component" value="Unassembled WGS sequence"/>
</dbReference>